<proteinExistence type="inferred from homology"/>
<comment type="caution">
    <text evidence="4">The sequence shown here is derived from an EMBL/GenBank/DDBJ whole genome shotgun (WGS) entry which is preliminary data.</text>
</comment>
<dbReference type="OrthoDB" id="9807519at2"/>
<dbReference type="GeneID" id="302996478"/>
<dbReference type="SUPFAM" id="SSF51445">
    <property type="entry name" value="(Trans)glycosidases"/>
    <property type="match status" value="1"/>
</dbReference>
<dbReference type="PANTHER" id="PTHR11452">
    <property type="entry name" value="ALPHA-GALACTOSIDASE/ALPHA-N-ACETYLGALACTOSAMINIDASE"/>
    <property type="match status" value="1"/>
</dbReference>
<dbReference type="GO" id="GO:0004553">
    <property type="term" value="F:hydrolase activity, hydrolyzing O-glycosyl compounds"/>
    <property type="evidence" value="ECO:0007669"/>
    <property type="project" value="InterPro"/>
</dbReference>
<dbReference type="EMBL" id="SGVY01000054">
    <property type="protein sequence ID" value="TFH76197.1"/>
    <property type="molecule type" value="Genomic_DNA"/>
</dbReference>
<organism evidence="4 5">
    <name type="scientific">Segatella hominis</name>
    <dbReference type="NCBI Taxonomy" id="2518605"/>
    <lineage>
        <taxon>Bacteria</taxon>
        <taxon>Pseudomonadati</taxon>
        <taxon>Bacteroidota</taxon>
        <taxon>Bacteroidia</taxon>
        <taxon>Bacteroidales</taxon>
        <taxon>Prevotellaceae</taxon>
        <taxon>Segatella</taxon>
    </lineage>
</organism>
<comment type="similarity">
    <text evidence="1">Belongs to the glycosyl hydrolase 27 family.</text>
</comment>
<evidence type="ECO:0000256" key="2">
    <source>
        <dbReference type="ARBA" id="ARBA00022801"/>
    </source>
</evidence>
<keyword evidence="3" id="KW-0326">Glycosidase</keyword>
<protein>
    <submittedName>
        <fullName evidence="4">Uncharacterized protein</fullName>
    </submittedName>
</protein>
<reference evidence="4 5" key="1">
    <citation type="submission" date="2019-02" db="EMBL/GenBank/DDBJ databases">
        <title>Draft Genome Sequence of the Prevotella sp. BCRC 81118, Isolated from Human Feces.</title>
        <authorList>
            <person name="Huang C.-H."/>
        </authorList>
    </citation>
    <scope>NUCLEOTIDE SEQUENCE [LARGE SCALE GENOMIC DNA]</scope>
    <source>
        <strain evidence="4 5">BCRC 81118</strain>
    </source>
</reference>
<evidence type="ECO:0000313" key="4">
    <source>
        <dbReference type="EMBL" id="TFH76197.1"/>
    </source>
</evidence>
<dbReference type="InterPro" id="IPR017853">
    <property type="entry name" value="GH"/>
</dbReference>
<sequence>MKQILSIAVEALFATSSFAQESEMLVERNQLAKTPPMGWMTWNLFQGNTSEKLIKETADAMVEHGFRDAG</sequence>
<dbReference type="InterPro" id="IPR002241">
    <property type="entry name" value="Glyco_hydro_27"/>
</dbReference>
<keyword evidence="5" id="KW-1185">Reference proteome</keyword>
<dbReference type="PANTHER" id="PTHR11452:SF75">
    <property type="entry name" value="ALPHA-GALACTOSIDASE MEL1"/>
    <property type="match status" value="1"/>
</dbReference>
<evidence type="ECO:0000256" key="1">
    <source>
        <dbReference type="ARBA" id="ARBA00009743"/>
    </source>
</evidence>
<evidence type="ECO:0000256" key="3">
    <source>
        <dbReference type="ARBA" id="ARBA00023295"/>
    </source>
</evidence>
<dbReference type="Gene3D" id="3.20.20.70">
    <property type="entry name" value="Aldolase class I"/>
    <property type="match status" value="1"/>
</dbReference>
<dbReference type="InterPro" id="IPR013785">
    <property type="entry name" value="Aldolase_TIM"/>
</dbReference>
<evidence type="ECO:0000313" key="5">
    <source>
        <dbReference type="Proteomes" id="UP000297872"/>
    </source>
</evidence>
<accession>A0A4Y8V854</accession>
<keyword evidence="2" id="KW-0378">Hydrolase</keyword>
<name>A0A4Y8V854_9BACT</name>
<dbReference type="AlphaFoldDB" id="A0A4Y8V854"/>
<dbReference type="RefSeq" id="WP_134844349.1">
    <property type="nucleotide sequence ID" value="NZ_SGVY01000054.1"/>
</dbReference>
<dbReference type="GO" id="GO:0005975">
    <property type="term" value="P:carbohydrate metabolic process"/>
    <property type="evidence" value="ECO:0007669"/>
    <property type="project" value="InterPro"/>
</dbReference>
<gene>
    <name evidence="4" type="ORF">EXN75_14510</name>
</gene>
<dbReference type="Proteomes" id="UP000297872">
    <property type="component" value="Unassembled WGS sequence"/>
</dbReference>